<organism evidence="1 2">
    <name type="scientific">Citrifermentans bremense</name>
    <dbReference type="NCBI Taxonomy" id="60035"/>
    <lineage>
        <taxon>Bacteria</taxon>
        <taxon>Pseudomonadati</taxon>
        <taxon>Thermodesulfobacteriota</taxon>
        <taxon>Desulfuromonadia</taxon>
        <taxon>Geobacterales</taxon>
        <taxon>Geobacteraceae</taxon>
        <taxon>Citrifermentans</taxon>
    </lineage>
</organism>
<protein>
    <submittedName>
        <fullName evidence="1">Uncharacterized protein</fullName>
    </submittedName>
</protein>
<evidence type="ECO:0000313" key="1">
    <source>
        <dbReference type="EMBL" id="BCO11547.1"/>
    </source>
</evidence>
<dbReference type="Proteomes" id="UP000515472">
    <property type="component" value="Chromosome"/>
</dbReference>
<sequence length="44" mass="5142">MIPKFRLPVKHNPSGERRVCSLDCELFSEPLPCAWGEFKDPVRR</sequence>
<dbReference type="AlphaFoldDB" id="A0A7R7FSH2"/>
<evidence type="ECO:0000313" key="2">
    <source>
        <dbReference type="Proteomes" id="UP000515472"/>
    </source>
</evidence>
<gene>
    <name evidence="1" type="ORF">GEOBRER4_n3221</name>
</gene>
<proteinExistence type="predicted"/>
<keyword evidence="2" id="KW-1185">Reference proteome</keyword>
<accession>A0A7R7FSH2</accession>
<reference evidence="1 2" key="1">
    <citation type="submission" date="2020-06" db="EMBL/GenBank/DDBJ databases">
        <title>Interaction of electrochemicaly active bacteria, Geobacter bremensis R4 on different carbon anode.</title>
        <authorList>
            <person name="Meng L."/>
            <person name="Yoshida N."/>
        </authorList>
    </citation>
    <scope>NUCLEOTIDE SEQUENCE [LARGE SCALE GENOMIC DNA]</scope>
    <source>
        <strain evidence="1 2">R4</strain>
    </source>
</reference>
<name>A0A7R7FSH2_9BACT</name>
<dbReference type="EMBL" id="AP023213">
    <property type="protein sequence ID" value="BCO11547.1"/>
    <property type="molecule type" value="Genomic_DNA"/>
</dbReference>